<evidence type="ECO:0000256" key="3">
    <source>
        <dbReference type="ARBA" id="ARBA00023055"/>
    </source>
</evidence>
<protein>
    <recommendedName>
        <fullName evidence="12">Reverse transcriptase domain-containing protein</fullName>
    </recommendedName>
</protein>
<dbReference type="InterPro" id="IPR035892">
    <property type="entry name" value="C2_domain_sf"/>
</dbReference>
<feature type="domain" description="SMP-LTD" evidence="9">
    <location>
        <begin position="1769"/>
        <end position="1963"/>
    </location>
</feature>
<dbReference type="SMART" id="SM00239">
    <property type="entry name" value="C2"/>
    <property type="match status" value="1"/>
</dbReference>
<feature type="compositionally biased region" description="Basic and acidic residues" evidence="6">
    <location>
        <begin position="2176"/>
        <end position="2186"/>
    </location>
</feature>
<feature type="compositionally biased region" description="Low complexity" evidence="6">
    <location>
        <begin position="2123"/>
        <end position="2140"/>
    </location>
</feature>
<evidence type="ECO:0000256" key="5">
    <source>
        <dbReference type="ARBA" id="ARBA00023136"/>
    </source>
</evidence>
<dbReference type="Pfam" id="PF00078">
    <property type="entry name" value="RVT_1"/>
    <property type="match status" value="1"/>
</dbReference>
<feature type="domain" description="C2" evidence="7">
    <location>
        <begin position="1968"/>
        <end position="2082"/>
    </location>
</feature>
<feature type="region of interest" description="Disordered" evidence="6">
    <location>
        <begin position="2278"/>
        <end position="2456"/>
    </location>
</feature>
<accession>A0A803NXT0</accession>
<feature type="domain" description="Reverse transcriptase" evidence="8">
    <location>
        <begin position="870"/>
        <end position="1139"/>
    </location>
</feature>
<evidence type="ECO:0000256" key="6">
    <source>
        <dbReference type="SAM" id="MobiDB-lite"/>
    </source>
</evidence>
<dbReference type="InterPro" id="IPR025558">
    <property type="entry name" value="DUF4283"/>
</dbReference>
<feature type="compositionally biased region" description="Low complexity" evidence="6">
    <location>
        <begin position="2200"/>
        <end position="2215"/>
    </location>
</feature>
<dbReference type="GO" id="GO:0016020">
    <property type="term" value="C:membrane"/>
    <property type="evidence" value="ECO:0007669"/>
    <property type="project" value="UniProtKB-SubCell"/>
</dbReference>
<dbReference type="PROSITE" id="PS51847">
    <property type="entry name" value="SMP"/>
    <property type="match status" value="1"/>
</dbReference>
<evidence type="ECO:0000313" key="11">
    <source>
        <dbReference type="Proteomes" id="UP000596661"/>
    </source>
</evidence>
<dbReference type="Pfam" id="PF14111">
    <property type="entry name" value="DUF4283"/>
    <property type="match status" value="1"/>
</dbReference>
<dbReference type="GO" id="GO:0008289">
    <property type="term" value="F:lipid binding"/>
    <property type="evidence" value="ECO:0007669"/>
    <property type="project" value="UniProtKB-KW"/>
</dbReference>
<dbReference type="EMBL" id="UZAU01000235">
    <property type="status" value="NOT_ANNOTATED_CDS"/>
    <property type="molecule type" value="Genomic_DNA"/>
</dbReference>
<dbReference type="Pfam" id="PF14392">
    <property type="entry name" value="zf-CCHC_4"/>
    <property type="match status" value="1"/>
</dbReference>
<dbReference type="SUPFAM" id="SSF56672">
    <property type="entry name" value="DNA/RNA polymerases"/>
    <property type="match status" value="1"/>
</dbReference>
<dbReference type="Pfam" id="PF00168">
    <property type="entry name" value="C2"/>
    <property type="match status" value="1"/>
</dbReference>
<name>A0A803NXT0_CANSA</name>
<feature type="region of interest" description="Disordered" evidence="6">
    <location>
        <begin position="381"/>
        <end position="412"/>
    </location>
</feature>
<feature type="compositionally biased region" description="Basic residues" evidence="6">
    <location>
        <begin position="2326"/>
        <end position="2336"/>
    </location>
</feature>
<dbReference type="PROSITE" id="PS50878">
    <property type="entry name" value="RT_POL"/>
    <property type="match status" value="1"/>
</dbReference>
<evidence type="ECO:0000256" key="1">
    <source>
        <dbReference type="ARBA" id="ARBA00004370"/>
    </source>
</evidence>
<feature type="compositionally biased region" description="Basic residues" evidence="6">
    <location>
        <begin position="2308"/>
        <end position="2318"/>
    </location>
</feature>
<keyword evidence="3" id="KW-0445">Lipid transport</keyword>
<dbReference type="Proteomes" id="UP000596661">
    <property type="component" value="Chromosome 2"/>
</dbReference>
<dbReference type="InterPro" id="IPR043502">
    <property type="entry name" value="DNA/RNA_pol_sf"/>
</dbReference>
<reference evidence="10" key="2">
    <citation type="submission" date="2021-03" db="UniProtKB">
        <authorList>
            <consortium name="EnsemblPlants"/>
        </authorList>
    </citation>
    <scope>IDENTIFICATION</scope>
</reference>
<sequence>MEDLVTFSTDEDKNTENKMVSGVEELSISLEANLDLGSEAAGKSVVAKIISKRPIFNGLLRSVLGKKWKLSPGWKLQDVGNKSFIIRLTKKAEAELIVKNGPWAVCDGFLVVKPMPEDGRWSAVDMDSSPIWIRVYEIPPRFWTQKNATAIANKIGSVISIDRMWRNGFPTNEYIRLRVSLSLLKPLLVGLFLPMEEGVSLWCYFKYEHLPYVCYKCGIVGHDESFCRRQRRMITDDFNNTVPMYGPWMRLGSRKKDCFSDYALYEQERLNREVTEVRAQEVVEQNLCAGVEDFEPALIGTEIHLEALVEAETSKHGRVNTLGAEGSILGVPTVAEGVTGEEKSIAPAQGQISPHGKKLYVHAKEGQKDVVVGKCVVPDSKDGGPSNFSNSGAKSAHKASRPNRRGSGIFIKSTKDGSKKAFGVGASGPGKKRKLEGLPDPKLELLTDPICVRETNGGVKKLCADYSDNLNSINTDVSSYVPLKELPSSTATSPGKCTKLGDEDFSMAEEAGRIMPPNPTCVAVSAVGNSGGLALFWRRGWNLQILFADFHKIIVRFSEDRNAPEWISCFTYAPPCRALRLDFWDELSMTMSNYSSPWIVMGDLNSILSAEEKCGGRPVTRAEGQGLRDFMFKLGGIDLEGVRNLAVRHSDHGAIVLDTRMDREVVKTPFRYLDAWSRDPGCRKIIEEAWNIAIVGFHSFMLSRRLLSTAKALSKWNKEVFGHCQFKLQALECLLIEVQNRIPSKENVELEGSIMLEIDEVEKRLESIWKQKSRECWLKEGDGNSKFFHASVAVRRKRNFIWAIKEEDGSWIEGKDAISDYFRSHFMDLFNSTNPQFDSELESLLEPCITDNENHFLNHSPSSEEINNVEFFRSGNFTKEINRTFIVLIPKRANANCFDEFRPISLCNTSYKIVAKLLANRLSKVLDKIISPNQSAFVQGRWIVENSIIANEVFFELNKRQGNSAYVGIKCDMSKAYDHLEWSFILKVMKCLGFNQLFCKLIHCCISSVNFQLLINGGLTKSFAPKRGLRQGDPLSPYLFIIGAEVLTRILLREEGNGSLCGFSFSREGPSITHLMYADDLLIFLKADQGNRETITHALDKYCCWSGQRINVAKSKVFFSKNCPDRCREEFLQELGFDEMLGEEKFLGNPIIFNGRRSSDFDFVIEKISSQLEGWRANMLSQAGRLTLIKSVLASIPIYTMSTFRLPKKTTDSIDAIIRKFWWTGQCKKGRYLSLKAWDSLCKPKSCGGLGFRRAKDINFCLLVKLGWLLASGSMSLWTEVINTKYCNDAGFLSTSLPSKASPVARGIWATRDFIADNSIWIGGQNSSIDYWCQQWICGEGTIIHKGLINLLTTNSASVNDLVDSDHSGWNERMIDNVFIPAVASIIKSSDRNSLPSMDVACWKSTKDGSFSLKAAYWDLNKIRFAEKDDTCGKIWLAKIHDRFKSIFGKPPGACFLCGIEGGDVIDHFVAGCSVTKRLWFSSRWGLRAEALSFGNGRELVAWLSQPPFHHLLHSQDLSSFFLYGAVLYHKLWLSRNDAFHNGVPVDIKMLQKSIESCFAEHDRVRIEKGVRPELCHGVAEIRWGLPRPGRVRGSVDFASDREVGAVAVVLFDVSGSGPRFKIGVQTKSGSKVRDKSRFKVRGWSLGSGSRVQVQGQVWVSGLSLRSCMRSKSKVGSGSRVWVQVWGWVKGQGRALSLVLVMLPPFQPVTSSLRISKLVCFSVPLLVPLTLLAFFSLLVSVHERYVMRLKKKVQFEERKQANQKRVLTDSETVRWLNHAVEKIWPICMEQIASQKILLPIIPWFLEKYKPWTAKQATVQRLYLGRNPPVFTEMRVLRQSTDDDHLVLELGMNFLTADDMSAILAVKLRKRLGFGMWAKLNITGMHIEGKVLIGIKFLRDWPFLGRIRLCFVEPPYFQMTVKPIFTHGLDVTELPGIAGWLDKLLSIAFEQTLVEPNMLVVDMEKFASQNPENWFSVDEKEPVAHVKVEIVEAADMKPSDLNGLADPYVKGQMGNYRFKTKIQKKTLTPKWLEEFKIPIITWELPNTLALEIRDKDHFVDDLLGDCSVCINDLRDGIRHDMWLPLKNIKTGRLHLAITVLDETAKAEDMQCDWDPSTVEDKRNSFVNETNNTSSFSSLSSDKSQKVPDNFEPINVEGQKETGIWVHRPGSEVSQTWEPRKGKNRRLDTQILGESNDVSTKNSSLGASGSQNSSTSTDELPDDKNRVGRVRRGLQKITSVFHRSPRKEEQSGSFVEPIQSPHVNIKAVNATDRNVMLVVDEDGGVPSSGEILNEEDSSSEEGGSESPLKGKIKNKAKNFFKHAEKSARRVLSRKGSRRHTSDYPAATDKGVLADYDSSDDESLPGKVESIPVASNVVVPDADVDGGNDSSSSRDHVVQTSEINTEADAKSSPTAKVVSPQGLEMLHDRVGEDSLGSKRDDAESLKLKLDEGSLEEKAQ</sequence>
<evidence type="ECO:0000256" key="4">
    <source>
        <dbReference type="ARBA" id="ARBA00023121"/>
    </source>
</evidence>
<feature type="compositionally biased region" description="Polar residues" evidence="6">
    <location>
        <begin position="2190"/>
        <end position="2199"/>
    </location>
</feature>
<dbReference type="InterPro" id="IPR025836">
    <property type="entry name" value="Zn_knuckle_CX2CX4HX4C"/>
</dbReference>
<evidence type="ECO:0008006" key="12">
    <source>
        <dbReference type="Google" id="ProtNLM"/>
    </source>
</evidence>
<feature type="compositionally biased region" description="Basic residues" evidence="6">
    <location>
        <begin position="395"/>
        <end position="404"/>
    </location>
</feature>
<dbReference type="SUPFAM" id="SSF56219">
    <property type="entry name" value="DNase I-like"/>
    <property type="match status" value="1"/>
</dbReference>
<dbReference type="PANTHER" id="PTHR47042">
    <property type="entry name" value="C2 DOMAIN-CONTAINING PROTEIN-LIKE"/>
    <property type="match status" value="1"/>
</dbReference>
<keyword evidence="11" id="KW-1185">Reference proteome</keyword>
<dbReference type="CDD" id="cd00030">
    <property type="entry name" value="C2"/>
    <property type="match status" value="1"/>
</dbReference>
<dbReference type="InterPro" id="IPR036691">
    <property type="entry name" value="Endo/exonu/phosph_ase_sf"/>
</dbReference>
<keyword evidence="4" id="KW-0446">Lipid-binding</keyword>
<dbReference type="InterPro" id="IPR031468">
    <property type="entry name" value="SMP_LBD"/>
</dbReference>
<keyword evidence="5" id="KW-0472">Membrane</keyword>
<dbReference type="GO" id="GO:0006869">
    <property type="term" value="P:lipid transport"/>
    <property type="evidence" value="ECO:0007669"/>
    <property type="project" value="UniProtKB-KW"/>
</dbReference>
<dbReference type="Gramene" id="evm.model.02.2494">
    <property type="protein sequence ID" value="cds.evm.model.02.2494"/>
    <property type="gene ID" value="evm.TU.02.2494"/>
</dbReference>
<dbReference type="Gene3D" id="3.60.10.10">
    <property type="entry name" value="Endonuclease/exonuclease/phosphatase"/>
    <property type="match status" value="1"/>
</dbReference>
<dbReference type="CDD" id="cd01650">
    <property type="entry name" value="RT_nLTR_like"/>
    <property type="match status" value="1"/>
</dbReference>
<dbReference type="PROSITE" id="PS50004">
    <property type="entry name" value="C2"/>
    <property type="match status" value="1"/>
</dbReference>
<comment type="subcellular location">
    <subcellularLocation>
        <location evidence="1">Membrane</location>
    </subcellularLocation>
</comment>
<organism evidence="10 11">
    <name type="scientific">Cannabis sativa</name>
    <name type="common">Hemp</name>
    <name type="synonym">Marijuana</name>
    <dbReference type="NCBI Taxonomy" id="3483"/>
    <lineage>
        <taxon>Eukaryota</taxon>
        <taxon>Viridiplantae</taxon>
        <taxon>Streptophyta</taxon>
        <taxon>Embryophyta</taxon>
        <taxon>Tracheophyta</taxon>
        <taxon>Spermatophyta</taxon>
        <taxon>Magnoliopsida</taxon>
        <taxon>eudicotyledons</taxon>
        <taxon>Gunneridae</taxon>
        <taxon>Pentapetalae</taxon>
        <taxon>rosids</taxon>
        <taxon>fabids</taxon>
        <taxon>Rosales</taxon>
        <taxon>Cannabaceae</taxon>
        <taxon>Cannabis</taxon>
    </lineage>
</organism>
<proteinExistence type="predicted"/>
<dbReference type="SUPFAM" id="SSF49562">
    <property type="entry name" value="C2 domain (Calcium/lipid-binding domain, CaLB)"/>
    <property type="match status" value="1"/>
</dbReference>
<evidence type="ECO:0000259" key="7">
    <source>
        <dbReference type="PROSITE" id="PS50004"/>
    </source>
</evidence>
<feature type="compositionally biased region" description="Acidic residues" evidence="6">
    <location>
        <begin position="2290"/>
        <end position="2301"/>
    </location>
</feature>
<dbReference type="InterPro" id="IPR052847">
    <property type="entry name" value="Ext_Synaptotagmin/KAHRP-like"/>
</dbReference>
<evidence type="ECO:0000313" key="10">
    <source>
        <dbReference type="EnsemblPlants" id="cds.evm.model.02.2494"/>
    </source>
</evidence>
<feature type="compositionally biased region" description="Basic and acidic residues" evidence="6">
    <location>
        <begin position="2422"/>
        <end position="2456"/>
    </location>
</feature>
<reference evidence="10" key="1">
    <citation type="submission" date="2018-11" db="EMBL/GenBank/DDBJ databases">
        <authorList>
            <person name="Grassa J C."/>
        </authorList>
    </citation>
    <scope>NUCLEOTIDE SEQUENCE [LARGE SCALE GENOMIC DNA]</scope>
</reference>
<evidence type="ECO:0000259" key="9">
    <source>
        <dbReference type="PROSITE" id="PS51847"/>
    </source>
</evidence>
<dbReference type="EnsemblPlants" id="evm.model.02.2494">
    <property type="protein sequence ID" value="cds.evm.model.02.2494"/>
    <property type="gene ID" value="evm.TU.02.2494"/>
</dbReference>
<feature type="region of interest" description="Disordered" evidence="6">
    <location>
        <begin position="2113"/>
        <end position="2254"/>
    </location>
</feature>
<dbReference type="InterPro" id="IPR000008">
    <property type="entry name" value="C2_dom"/>
</dbReference>
<dbReference type="PANTHER" id="PTHR47042:SF4">
    <property type="entry name" value="OS02G0313700 PROTEIN"/>
    <property type="match status" value="1"/>
</dbReference>
<keyword evidence="2" id="KW-0813">Transport</keyword>
<dbReference type="InterPro" id="IPR000477">
    <property type="entry name" value="RT_dom"/>
</dbReference>
<dbReference type="CDD" id="cd21669">
    <property type="entry name" value="SMP_SF"/>
    <property type="match status" value="1"/>
</dbReference>
<evidence type="ECO:0000259" key="8">
    <source>
        <dbReference type="PROSITE" id="PS50878"/>
    </source>
</evidence>
<evidence type="ECO:0000256" key="2">
    <source>
        <dbReference type="ARBA" id="ARBA00022448"/>
    </source>
</evidence>
<dbReference type="Gene3D" id="2.60.40.150">
    <property type="entry name" value="C2 domain"/>
    <property type="match status" value="1"/>
</dbReference>